<dbReference type="Proteomes" id="UP001516400">
    <property type="component" value="Unassembled WGS sequence"/>
</dbReference>
<evidence type="ECO:0000313" key="3">
    <source>
        <dbReference type="Proteomes" id="UP001516400"/>
    </source>
</evidence>
<proteinExistence type="predicted"/>
<protein>
    <recommendedName>
        <fullName evidence="4">Death domain-containing protein</fullName>
    </recommendedName>
</protein>
<evidence type="ECO:0000256" key="1">
    <source>
        <dbReference type="SAM" id="Phobius"/>
    </source>
</evidence>
<sequence length="227" mass="25690">MICFNKCSATIDINVPELEYLANHLTLDECRKLIAAAHFTNFELPNALSEAELRISKDLSCFELLVHWNSSPGEGKGRSHEVLGHRLRQLGKFQLADWLGRTVFQKIGQDLEKALDEGLKSSSSDTFTLEPLVELPTVPYEDPTEWTPMDSILFAILSVLIVTSVGACLIVCYSRVRQRLRKRSPNIYRRVDLSDNSSSESEEKFDVRDISMYSESTPIYLKSEKAS</sequence>
<gene>
    <name evidence="2" type="ORF">HHI36_020738</name>
</gene>
<accession>A0ABD2NBJ8</accession>
<reference evidence="2 3" key="1">
    <citation type="journal article" date="2021" name="BMC Biol.">
        <title>Horizontally acquired antibacterial genes associated with adaptive radiation of ladybird beetles.</title>
        <authorList>
            <person name="Li H.S."/>
            <person name="Tang X.F."/>
            <person name="Huang Y.H."/>
            <person name="Xu Z.Y."/>
            <person name="Chen M.L."/>
            <person name="Du X.Y."/>
            <person name="Qiu B.Y."/>
            <person name="Chen P.T."/>
            <person name="Zhang W."/>
            <person name="Slipinski A."/>
            <person name="Escalona H.E."/>
            <person name="Waterhouse R.M."/>
            <person name="Zwick A."/>
            <person name="Pang H."/>
        </authorList>
    </citation>
    <scope>NUCLEOTIDE SEQUENCE [LARGE SCALE GENOMIC DNA]</scope>
    <source>
        <strain evidence="2">SYSU2018</strain>
    </source>
</reference>
<dbReference type="EMBL" id="JABFTP020000083">
    <property type="protein sequence ID" value="KAL3276007.1"/>
    <property type="molecule type" value="Genomic_DNA"/>
</dbReference>
<evidence type="ECO:0008006" key="4">
    <source>
        <dbReference type="Google" id="ProtNLM"/>
    </source>
</evidence>
<dbReference type="AlphaFoldDB" id="A0ABD2NBJ8"/>
<keyword evidence="1" id="KW-1133">Transmembrane helix</keyword>
<keyword evidence="1" id="KW-0472">Membrane</keyword>
<comment type="caution">
    <text evidence="2">The sequence shown here is derived from an EMBL/GenBank/DDBJ whole genome shotgun (WGS) entry which is preliminary data.</text>
</comment>
<keyword evidence="1" id="KW-0812">Transmembrane</keyword>
<keyword evidence="3" id="KW-1185">Reference proteome</keyword>
<evidence type="ECO:0000313" key="2">
    <source>
        <dbReference type="EMBL" id="KAL3276007.1"/>
    </source>
</evidence>
<name>A0ABD2NBJ8_9CUCU</name>
<organism evidence="2 3">
    <name type="scientific">Cryptolaemus montrouzieri</name>
    <dbReference type="NCBI Taxonomy" id="559131"/>
    <lineage>
        <taxon>Eukaryota</taxon>
        <taxon>Metazoa</taxon>
        <taxon>Ecdysozoa</taxon>
        <taxon>Arthropoda</taxon>
        <taxon>Hexapoda</taxon>
        <taxon>Insecta</taxon>
        <taxon>Pterygota</taxon>
        <taxon>Neoptera</taxon>
        <taxon>Endopterygota</taxon>
        <taxon>Coleoptera</taxon>
        <taxon>Polyphaga</taxon>
        <taxon>Cucujiformia</taxon>
        <taxon>Coccinelloidea</taxon>
        <taxon>Coccinellidae</taxon>
        <taxon>Scymninae</taxon>
        <taxon>Scymnini</taxon>
        <taxon>Cryptolaemus</taxon>
    </lineage>
</organism>
<feature type="transmembrane region" description="Helical" evidence="1">
    <location>
        <begin position="152"/>
        <end position="173"/>
    </location>
</feature>